<evidence type="ECO:0000256" key="3">
    <source>
        <dbReference type="PROSITE-ProRule" id="PRU00339"/>
    </source>
</evidence>
<name>A0A9N9IBI2_9GLOM</name>
<dbReference type="SMART" id="SM00028">
    <property type="entry name" value="TPR"/>
    <property type="match status" value="1"/>
</dbReference>
<organism evidence="5 6">
    <name type="scientific">Cetraspora pellucida</name>
    <dbReference type="NCBI Taxonomy" id="1433469"/>
    <lineage>
        <taxon>Eukaryota</taxon>
        <taxon>Fungi</taxon>
        <taxon>Fungi incertae sedis</taxon>
        <taxon>Mucoromycota</taxon>
        <taxon>Glomeromycotina</taxon>
        <taxon>Glomeromycetes</taxon>
        <taxon>Diversisporales</taxon>
        <taxon>Gigasporaceae</taxon>
        <taxon>Cetraspora</taxon>
    </lineage>
</organism>
<dbReference type="Proteomes" id="UP000789759">
    <property type="component" value="Unassembled WGS sequence"/>
</dbReference>
<proteinExistence type="predicted"/>
<feature type="compositionally biased region" description="Polar residues" evidence="4">
    <location>
        <begin position="10"/>
        <end position="20"/>
    </location>
</feature>
<dbReference type="InterPro" id="IPR019734">
    <property type="entry name" value="TPR_rpt"/>
</dbReference>
<dbReference type="PROSITE" id="PS50005">
    <property type="entry name" value="TPR"/>
    <property type="match status" value="1"/>
</dbReference>
<evidence type="ECO:0000256" key="4">
    <source>
        <dbReference type="SAM" id="MobiDB-lite"/>
    </source>
</evidence>
<dbReference type="SUPFAM" id="SSF48439">
    <property type="entry name" value="Protein prenylyltransferase"/>
    <property type="match status" value="1"/>
</dbReference>
<keyword evidence="6" id="KW-1185">Reference proteome</keyword>
<reference evidence="5" key="1">
    <citation type="submission" date="2021-06" db="EMBL/GenBank/DDBJ databases">
        <authorList>
            <person name="Kallberg Y."/>
            <person name="Tangrot J."/>
            <person name="Rosling A."/>
        </authorList>
    </citation>
    <scope>NUCLEOTIDE SEQUENCE</scope>
    <source>
        <strain evidence="5">FL966</strain>
    </source>
</reference>
<sequence>MVEKFKEELSSLNKSLENTPNNAQALSARGNIYRMMKKYEEALKDLDKALEIDPNNCHALGNVENVSSNRFIRIMVG</sequence>
<dbReference type="Pfam" id="PF00515">
    <property type="entry name" value="TPR_1"/>
    <property type="match status" value="1"/>
</dbReference>
<gene>
    <name evidence="5" type="ORF">CPELLU_LOCUS13432</name>
</gene>
<feature type="region of interest" description="Disordered" evidence="4">
    <location>
        <begin position="1"/>
        <end position="20"/>
    </location>
</feature>
<keyword evidence="2 3" id="KW-0802">TPR repeat</keyword>
<dbReference type="InterPro" id="IPR011990">
    <property type="entry name" value="TPR-like_helical_dom_sf"/>
</dbReference>
<dbReference type="PROSITE" id="PS50293">
    <property type="entry name" value="TPR_REGION"/>
    <property type="match status" value="1"/>
</dbReference>
<dbReference type="Gene3D" id="1.25.40.10">
    <property type="entry name" value="Tetratricopeptide repeat domain"/>
    <property type="match status" value="1"/>
</dbReference>
<evidence type="ECO:0000256" key="2">
    <source>
        <dbReference type="ARBA" id="ARBA00022803"/>
    </source>
</evidence>
<dbReference type="OrthoDB" id="1926212at2759"/>
<dbReference type="InterPro" id="IPR051685">
    <property type="entry name" value="Ycf3/AcsC/BcsC/TPR_MFPF"/>
</dbReference>
<dbReference type="PANTHER" id="PTHR44943">
    <property type="entry name" value="CELLULOSE SYNTHASE OPERON PROTEIN C"/>
    <property type="match status" value="1"/>
</dbReference>
<keyword evidence="1" id="KW-0677">Repeat</keyword>
<evidence type="ECO:0000313" key="6">
    <source>
        <dbReference type="Proteomes" id="UP000789759"/>
    </source>
</evidence>
<feature type="repeat" description="TPR" evidence="3">
    <location>
        <begin position="23"/>
        <end position="56"/>
    </location>
</feature>
<dbReference type="EMBL" id="CAJVQA010014241">
    <property type="protein sequence ID" value="CAG8729965.1"/>
    <property type="molecule type" value="Genomic_DNA"/>
</dbReference>
<dbReference type="AlphaFoldDB" id="A0A9N9IBI2"/>
<evidence type="ECO:0000256" key="1">
    <source>
        <dbReference type="ARBA" id="ARBA00022737"/>
    </source>
</evidence>
<evidence type="ECO:0000313" key="5">
    <source>
        <dbReference type="EMBL" id="CAG8729965.1"/>
    </source>
</evidence>
<accession>A0A9N9IBI2</accession>
<dbReference type="PANTHER" id="PTHR44943:SF8">
    <property type="entry name" value="TPR REPEAT-CONTAINING PROTEIN MJ0263"/>
    <property type="match status" value="1"/>
</dbReference>
<comment type="caution">
    <text evidence="5">The sequence shown here is derived from an EMBL/GenBank/DDBJ whole genome shotgun (WGS) entry which is preliminary data.</text>
</comment>
<protein>
    <submittedName>
        <fullName evidence="5">7827_t:CDS:1</fullName>
    </submittedName>
</protein>